<keyword evidence="7 9" id="KW-0807">Transducer</keyword>
<dbReference type="PROSITE" id="PS50111">
    <property type="entry name" value="CHEMOTAXIS_TRANSDUC_2"/>
    <property type="match status" value="1"/>
</dbReference>
<evidence type="ECO:0000256" key="8">
    <source>
        <dbReference type="ARBA" id="ARBA00029447"/>
    </source>
</evidence>
<evidence type="ECO:0000256" key="2">
    <source>
        <dbReference type="ARBA" id="ARBA00022475"/>
    </source>
</evidence>
<evidence type="ECO:0000256" key="3">
    <source>
        <dbReference type="ARBA" id="ARBA00022500"/>
    </source>
</evidence>
<evidence type="ECO:0000256" key="1">
    <source>
        <dbReference type="ARBA" id="ARBA00004651"/>
    </source>
</evidence>
<dbReference type="PANTHER" id="PTHR32089">
    <property type="entry name" value="METHYL-ACCEPTING CHEMOTAXIS PROTEIN MCPB"/>
    <property type="match status" value="1"/>
</dbReference>
<dbReference type="SMART" id="SM00283">
    <property type="entry name" value="MA"/>
    <property type="match status" value="1"/>
</dbReference>
<dbReference type="InterPro" id="IPR003660">
    <property type="entry name" value="HAMP_dom"/>
</dbReference>
<dbReference type="PRINTS" id="PR00260">
    <property type="entry name" value="CHEMTRNSDUCR"/>
</dbReference>
<keyword evidence="15" id="KW-1185">Reference proteome</keyword>
<organism evidence="14 15">
    <name type="scientific">Orenia metallireducens</name>
    <dbReference type="NCBI Taxonomy" id="1413210"/>
    <lineage>
        <taxon>Bacteria</taxon>
        <taxon>Bacillati</taxon>
        <taxon>Bacillota</taxon>
        <taxon>Clostridia</taxon>
        <taxon>Halanaerobiales</taxon>
        <taxon>Halobacteroidaceae</taxon>
        <taxon>Orenia</taxon>
    </lineage>
</organism>
<dbReference type="GO" id="GO:0005886">
    <property type="term" value="C:plasma membrane"/>
    <property type="evidence" value="ECO:0007669"/>
    <property type="project" value="UniProtKB-SubCell"/>
</dbReference>
<keyword evidence="6 11" id="KW-0472">Membrane</keyword>
<dbReference type="CDD" id="cd11386">
    <property type="entry name" value="MCP_signal"/>
    <property type="match status" value="1"/>
</dbReference>
<accession>A0A285HRE2</accession>
<evidence type="ECO:0000256" key="10">
    <source>
        <dbReference type="SAM" id="Coils"/>
    </source>
</evidence>
<dbReference type="OrthoDB" id="243053at2"/>
<dbReference type="Pfam" id="PF02743">
    <property type="entry name" value="dCache_1"/>
    <property type="match status" value="1"/>
</dbReference>
<dbReference type="Gene3D" id="1.10.287.950">
    <property type="entry name" value="Methyl-accepting chemotaxis protein"/>
    <property type="match status" value="1"/>
</dbReference>
<dbReference type="Pfam" id="PF00672">
    <property type="entry name" value="HAMP"/>
    <property type="match status" value="1"/>
</dbReference>
<dbReference type="InterPro" id="IPR004090">
    <property type="entry name" value="Chemotax_Me-accpt_rcpt"/>
</dbReference>
<dbReference type="GO" id="GO:0004888">
    <property type="term" value="F:transmembrane signaling receptor activity"/>
    <property type="evidence" value="ECO:0007669"/>
    <property type="project" value="InterPro"/>
</dbReference>
<evidence type="ECO:0000256" key="6">
    <source>
        <dbReference type="ARBA" id="ARBA00023136"/>
    </source>
</evidence>
<comment type="similarity">
    <text evidence="8">Belongs to the methyl-accepting chemotaxis (MCP) protein family.</text>
</comment>
<evidence type="ECO:0000259" key="12">
    <source>
        <dbReference type="PROSITE" id="PS50111"/>
    </source>
</evidence>
<evidence type="ECO:0000256" key="9">
    <source>
        <dbReference type="PROSITE-ProRule" id="PRU00284"/>
    </source>
</evidence>
<dbReference type="Gene3D" id="3.30.450.20">
    <property type="entry name" value="PAS domain"/>
    <property type="match status" value="1"/>
</dbReference>
<dbReference type="SUPFAM" id="SSF58104">
    <property type="entry name" value="Methyl-accepting chemotaxis protein (MCP) signaling domain"/>
    <property type="match status" value="1"/>
</dbReference>
<dbReference type="InterPro" id="IPR004089">
    <property type="entry name" value="MCPsignal_dom"/>
</dbReference>
<evidence type="ECO:0000313" key="14">
    <source>
        <dbReference type="EMBL" id="SNY38340.1"/>
    </source>
</evidence>
<dbReference type="GO" id="GO:0007165">
    <property type="term" value="P:signal transduction"/>
    <property type="evidence" value="ECO:0007669"/>
    <property type="project" value="UniProtKB-KW"/>
</dbReference>
<keyword evidence="10" id="KW-0175">Coiled coil</keyword>
<feature type="coiled-coil region" evidence="10">
    <location>
        <begin position="36"/>
        <end position="67"/>
    </location>
</feature>
<feature type="transmembrane region" description="Helical" evidence="11">
    <location>
        <begin position="308"/>
        <end position="329"/>
    </location>
</feature>
<evidence type="ECO:0000259" key="13">
    <source>
        <dbReference type="PROSITE" id="PS50885"/>
    </source>
</evidence>
<dbReference type="SMART" id="SM00304">
    <property type="entry name" value="HAMP"/>
    <property type="match status" value="1"/>
</dbReference>
<keyword evidence="4 11" id="KW-0812">Transmembrane</keyword>
<dbReference type="STRING" id="1413210.U472_07540"/>
<keyword evidence="5 11" id="KW-1133">Transmembrane helix</keyword>
<name>A0A285HRE2_9FIRM</name>
<dbReference type="RefSeq" id="WP_097018794.1">
    <property type="nucleotide sequence ID" value="NZ_OBDZ01000023.1"/>
</dbReference>
<comment type="subcellular location">
    <subcellularLocation>
        <location evidence="1">Cell membrane</location>
        <topology evidence="1">Multi-pass membrane protein</topology>
    </subcellularLocation>
</comment>
<evidence type="ECO:0000256" key="11">
    <source>
        <dbReference type="SAM" id="Phobius"/>
    </source>
</evidence>
<dbReference type="Pfam" id="PF00015">
    <property type="entry name" value="MCPsignal"/>
    <property type="match status" value="1"/>
</dbReference>
<protein>
    <submittedName>
        <fullName evidence="14">Methyl-accepting chemotaxis protein</fullName>
    </submittedName>
</protein>
<feature type="transmembrane region" description="Helical" evidence="11">
    <location>
        <begin position="12"/>
        <end position="35"/>
    </location>
</feature>
<evidence type="ECO:0000256" key="4">
    <source>
        <dbReference type="ARBA" id="ARBA00022692"/>
    </source>
</evidence>
<feature type="domain" description="Methyl-accepting transducer" evidence="12">
    <location>
        <begin position="382"/>
        <end position="641"/>
    </location>
</feature>
<dbReference type="GO" id="GO:0006935">
    <property type="term" value="P:chemotaxis"/>
    <property type="evidence" value="ECO:0007669"/>
    <property type="project" value="UniProtKB-KW"/>
</dbReference>
<reference evidence="15" key="1">
    <citation type="submission" date="2017-09" db="EMBL/GenBank/DDBJ databases">
        <authorList>
            <person name="Varghese N."/>
            <person name="Submissions S."/>
        </authorList>
    </citation>
    <scope>NUCLEOTIDE SEQUENCE [LARGE SCALE GENOMIC DNA]</scope>
    <source>
        <strain evidence="15">MSL47</strain>
    </source>
</reference>
<keyword evidence="3" id="KW-0145">Chemotaxis</keyword>
<dbReference type="CDD" id="cd06225">
    <property type="entry name" value="HAMP"/>
    <property type="match status" value="1"/>
</dbReference>
<dbReference type="PROSITE" id="PS50885">
    <property type="entry name" value="HAMP"/>
    <property type="match status" value="1"/>
</dbReference>
<dbReference type="PANTHER" id="PTHR32089:SF112">
    <property type="entry name" value="LYSOZYME-LIKE PROTEIN-RELATED"/>
    <property type="match status" value="1"/>
</dbReference>
<feature type="domain" description="HAMP" evidence="13">
    <location>
        <begin position="335"/>
        <end position="384"/>
    </location>
</feature>
<gene>
    <name evidence="14" type="ORF">SAMN06265827_12352</name>
</gene>
<dbReference type="EMBL" id="OBDZ01000023">
    <property type="protein sequence ID" value="SNY38340.1"/>
    <property type="molecule type" value="Genomic_DNA"/>
</dbReference>
<dbReference type="Proteomes" id="UP000219573">
    <property type="component" value="Unassembled WGS sequence"/>
</dbReference>
<keyword evidence="2" id="KW-1003">Cell membrane</keyword>
<proteinExistence type="inferred from homology"/>
<dbReference type="InterPro" id="IPR033479">
    <property type="entry name" value="dCache_1"/>
</dbReference>
<evidence type="ECO:0000256" key="5">
    <source>
        <dbReference type="ARBA" id="ARBA00022989"/>
    </source>
</evidence>
<sequence>MKISVFTKRSIAFKLTIIFIAIIVVGISALAFLTYNRSAEILLSEKKEQLKAVRELKKERIESYFNERIGDITVLAKNPLSKEALSLFTEEFKSGLNSDGYKLLEEIYGDNLSHYINTYGYYDLFLIDLEGNVVYTVAKEDDLGTNLTKGIYKDSGLAEVYKIGLKRVSMIDFSYYEPSQEPAAFISAPVFDDNKELMGVVALQLSITQINDIMQEKTGMGESGETYLVGADKLMRSDSRFIEESSILKKVVDTKGVNLALEGNRGVELIADYRGIKVVSAYTPLDILDQNWVLLAEIDREEVMRPTYLLLKNMIFILIAILFSAILLGKLSINNMLVRPLNDFKKAVLNNDLTSHLDETSQDELGQIARALNRMKDGLRSMIIDIQSKVENLSAQSEELSASAEEGNATIEMTNQLIEEMTANIQEISLSAQEVSSISEEANNQTIVGNKNIEKTVSSMKEINQAVEKTVKAINELANNSQEISQVVELITDIAKQTNLLALNASIEASRANSGGSGNSRGEAGKGFAIVAGEIKSLAEETAKATDDINNLVRETQKKSKAGLEFIRAVEKKAKEGERIVEETGEVFRRIQNSSEETTINIQHTARSTNHLADNSDQILAVSQNINDMSEEITNSSQELATMAEELKRIIDKYKI</sequence>
<dbReference type="AlphaFoldDB" id="A0A285HRE2"/>
<evidence type="ECO:0000313" key="15">
    <source>
        <dbReference type="Proteomes" id="UP000219573"/>
    </source>
</evidence>
<evidence type="ECO:0000256" key="7">
    <source>
        <dbReference type="ARBA" id="ARBA00023224"/>
    </source>
</evidence>